<organism evidence="9 10">
    <name type="scientific">Microthyrium microscopicum</name>
    <dbReference type="NCBI Taxonomy" id="703497"/>
    <lineage>
        <taxon>Eukaryota</taxon>
        <taxon>Fungi</taxon>
        <taxon>Dikarya</taxon>
        <taxon>Ascomycota</taxon>
        <taxon>Pezizomycotina</taxon>
        <taxon>Dothideomycetes</taxon>
        <taxon>Dothideomycetes incertae sedis</taxon>
        <taxon>Microthyriales</taxon>
        <taxon>Microthyriaceae</taxon>
        <taxon>Microthyrium</taxon>
    </lineage>
</organism>
<evidence type="ECO:0000256" key="3">
    <source>
        <dbReference type="ARBA" id="ARBA00023015"/>
    </source>
</evidence>
<dbReference type="GO" id="GO:0003700">
    <property type="term" value="F:DNA-binding transcription factor activity"/>
    <property type="evidence" value="ECO:0007669"/>
    <property type="project" value="TreeGrafter"/>
</dbReference>
<dbReference type="PROSITE" id="PS51299">
    <property type="entry name" value="HTH_APSES"/>
    <property type="match status" value="1"/>
</dbReference>
<evidence type="ECO:0000256" key="7">
    <source>
        <dbReference type="SAM" id="MobiDB-lite"/>
    </source>
</evidence>
<dbReference type="GO" id="GO:0043565">
    <property type="term" value="F:sequence-specific DNA binding"/>
    <property type="evidence" value="ECO:0007669"/>
    <property type="project" value="TreeGrafter"/>
</dbReference>
<evidence type="ECO:0000256" key="6">
    <source>
        <dbReference type="ARBA" id="ARBA00023321"/>
    </source>
</evidence>
<keyword evidence="6" id="KW-0183">Conidiation</keyword>
<gene>
    <name evidence="9" type="ORF">BT63DRAFT_417925</name>
</gene>
<dbReference type="GO" id="GO:0048315">
    <property type="term" value="P:conidium formation"/>
    <property type="evidence" value="ECO:0007669"/>
    <property type="project" value="UniProtKB-KW"/>
</dbReference>
<feature type="region of interest" description="Disordered" evidence="7">
    <location>
        <begin position="1"/>
        <end position="22"/>
    </location>
</feature>
<dbReference type="EMBL" id="MU004242">
    <property type="protein sequence ID" value="KAF2664568.1"/>
    <property type="molecule type" value="Genomic_DNA"/>
</dbReference>
<feature type="region of interest" description="Disordered" evidence="7">
    <location>
        <begin position="368"/>
        <end position="532"/>
    </location>
</feature>
<reference evidence="9" key="1">
    <citation type="journal article" date="2020" name="Stud. Mycol.">
        <title>101 Dothideomycetes genomes: a test case for predicting lifestyles and emergence of pathogens.</title>
        <authorList>
            <person name="Haridas S."/>
            <person name="Albert R."/>
            <person name="Binder M."/>
            <person name="Bloem J."/>
            <person name="Labutti K."/>
            <person name="Salamov A."/>
            <person name="Andreopoulos B."/>
            <person name="Baker S."/>
            <person name="Barry K."/>
            <person name="Bills G."/>
            <person name="Bluhm B."/>
            <person name="Cannon C."/>
            <person name="Castanera R."/>
            <person name="Culley D."/>
            <person name="Daum C."/>
            <person name="Ezra D."/>
            <person name="Gonzalez J."/>
            <person name="Henrissat B."/>
            <person name="Kuo A."/>
            <person name="Liang C."/>
            <person name="Lipzen A."/>
            <person name="Lutzoni F."/>
            <person name="Magnuson J."/>
            <person name="Mondo S."/>
            <person name="Nolan M."/>
            <person name="Ohm R."/>
            <person name="Pangilinan J."/>
            <person name="Park H.-J."/>
            <person name="Ramirez L."/>
            <person name="Alfaro M."/>
            <person name="Sun H."/>
            <person name="Tritt A."/>
            <person name="Yoshinaga Y."/>
            <person name="Zwiers L.-H."/>
            <person name="Turgeon B."/>
            <person name="Goodwin S."/>
            <person name="Spatafora J."/>
            <person name="Crous P."/>
            <person name="Grigoriev I."/>
        </authorList>
    </citation>
    <scope>NUCLEOTIDE SEQUENCE</scope>
    <source>
        <strain evidence="9">CBS 115976</strain>
    </source>
</reference>
<feature type="compositionally biased region" description="Basic and acidic residues" evidence="7">
    <location>
        <begin position="378"/>
        <end position="391"/>
    </location>
</feature>
<dbReference type="Gene3D" id="3.10.260.10">
    <property type="entry name" value="Transcription regulator HTH, APSES-type DNA-binding domain"/>
    <property type="match status" value="1"/>
</dbReference>
<dbReference type="GO" id="GO:0045944">
    <property type="term" value="P:positive regulation of transcription by RNA polymerase II"/>
    <property type="evidence" value="ECO:0007669"/>
    <property type="project" value="TreeGrafter"/>
</dbReference>
<dbReference type="PANTHER" id="PTHR47792">
    <property type="entry name" value="PROTEIN SOK2-RELATED"/>
    <property type="match status" value="1"/>
</dbReference>
<keyword evidence="10" id="KW-1185">Reference proteome</keyword>
<feature type="compositionally biased region" description="Polar residues" evidence="7">
    <location>
        <begin position="448"/>
        <end position="458"/>
    </location>
</feature>
<keyword evidence="2" id="KW-0749">Sporulation</keyword>
<dbReference type="Pfam" id="PF04383">
    <property type="entry name" value="KilA-N"/>
    <property type="match status" value="1"/>
</dbReference>
<dbReference type="AlphaFoldDB" id="A0A6A6U0C6"/>
<keyword evidence="5" id="KW-0804">Transcription</keyword>
<evidence type="ECO:0000313" key="10">
    <source>
        <dbReference type="Proteomes" id="UP000799302"/>
    </source>
</evidence>
<dbReference type="SUPFAM" id="SSF54616">
    <property type="entry name" value="DNA-binding domain of Mlu1-box binding protein MBP1"/>
    <property type="match status" value="1"/>
</dbReference>
<keyword evidence="4" id="KW-0238">DNA-binding</keyword>
<dbReference type="FunFam" id="3.10.260.10:FF:000003">
    <property type="entry name" value="Ascospore maturation 1 protein"/>
    <property type="match status" value="1"/>
</dbReference>
<evidence type="ECO:0000256" key="4">
    <source>
        <dbReference type="ARBA" id="ARBA00023125"/>
    </source>
</evidence>
<dbReference type="OrthoDB" id="5407653at2759"/>
<accession>A0A6A6U0C6</accession>
<feature type="domain" description="HTH APSES-type" evidence="8">
    <location>
        <begin position="102"/>
        <end position="208"/>
    </location>
</feature>
<dbReference type="Proteomes" id="UP000799302">
    <property type="component" value="Unassembled WGS sequence"/>
</dbReference>
<proteinExistence type="inferred from homology"/>
<dbReference type="InterPro" id="IPR018004">
    <property type="entry name" value="KilA/APSES_HTH"/>
</dbReference>
<keyword evidence="3" id="KW-0805">Transcription regulation</keyword>
<dbReference type="GO" id="GO:0005634">
    <property type="term" value="C:nucleus"/>
    <property type="evidence" value="ECO:0007669"/>
    <property type="project" value="TreeGrafter"/>
</dbReference>
<evidence type="ECO:0000259" key="8">
    <source>
        <dbReference type="PROSITE" id="PS51299"/>
    </source>
</evidence>
<dbReference type="GO" id="GO:0030435">
    <property type="term" value="P:sporulation resulting in formation of a cellular spore"/>
    <property type="evidence" value="ECO:0007669"/>
    <property type="project" value="UniProtKB-KW"/>
</dbReference>
<dbReference type="InterPro" id="IPR003163">
    <property type="entry name" value="Tscrpt_reg_HTH_APSES-type"/>
</dbReference>
<dbReference type="PANTHER" id="PTHR47792:SF1">
    <property type="entry name" value="PROTEIN SOK2-RELATED"/>
    <property type="match status" value="1"/>
</dbReference>
<evidence type="ECO:0000256" key="5">
    <source>
        <dbReference type="ARBA" id="ARBA00023163"/>
    </source>
</evidence>
<comment type="similarity">
    <text evidence="1">Belongs to the EFG1/PHD1/stuA family.</text>
</comment>
<feature type="compositionally biased region" description="Polar residues" evidence="7">
    <location>
        <begin position="285"/>
        <end position="297"/>
    </location>
</feature>
<evidence type="ECO:0000313" key="9">
    <source>
        <dbReference type="EMBL" id="KAF2664568.1"/>
    </source>
</evidence>
<dbReference type="InterPro" id="IPR036887">
    <property type="entry name" value="HTH_APSES_sf"/>
</dbReference>
<sequence length="532" mass="57215">MATTHAHPPTSGPGLTGHYQTYQPPIMPSHGYGGYSNHGYTPYPAYAGAPVSQPMSNGLVAQPPPLTTMQSAPASTLPGTQNYIGHQMDTSGQVAPPGVKPRVTATLWEDEGTLCFQVEAKGVCVARREDNHMINGTKLLNVAGMTRGRRDGILKSEKMRHVVKIGPMHLKGVWIPFERALDFANKEKITEHLYPLFVHDIGALLYHPQNPTQPRAGAGIGNTQSALAAYEQKRRQDQRMIPGAPQTPGQAAPMHSMVGSVPTPHNQAAPRPGMDRANTFPTPPTSASSVVGVNSHGSPYEYHQMPSQQQLSIDTSLSRGSVPNTPASTPPGKATHGSTPYSATQSYDARPVYSQQPASGQYQTQRVQFGGPLQHPPVYKDEGEHDQDQKHTYPNPAYASQNSYSYNPNNGVGQPAGSPQQNGSGRHTPRTSASQIMYQQPGYPPPQRSNTAPASNVYNIIDSRDSAPEPQAYYSAAPNGAAGQKRGRDDDDQADEGAKRRKNEVEEGGPVGGGSPYNAINPQRPIATPRER</sequence>
<feature type="compositionally biased region" description="Low complexity" evidence="7">
    <location>
        <begin position="242"/>
        <end position="253"/>
    </location>
</feature>
<name>A0A6A6U0C6_9PEZI</name>
<dbReference type="InterPro" id="IPR029790">
    <property type="entry name" value="EFG1/Phd1/StuA"/>
</dbReference>
<evidence type="ECO:0000256" key="1">
    <source>
        <dbReference type="ARBA" id="ARBA00007247"/>
    </source>
</evidence>
<feature type="region of interest" description="Disordered" evidence="7">
    <location>
        <begin position="230"/>
        <end position="345"/>
    </location>
</feature>
<feature type="compositionally biased region" description="Polar residues" evidence="7">
    <location>
        <begin position="398"/>
        <end position="438"/>
    </location>
</feature>
<protein>
    <submittedName>
        <fullName evidence="9">Apses-domain-containing protein</fullName>
    </submittedName>
</protein>
<feature type="compositionally biased region" description="Polar residues" evidence="7">
    <location>
        <begin position="336"/>
        <end position="345"/>
    </location>
</feature>
<evidence type="ECO:0000256" key="2">
    <source>
        <dbReference type="ARBA" id="ARBA00022969"/>
    </source>
</evidence>
<dbReference type="SMART" id="SM01252">
    <property type="entry name" value="KilA-N"/>
    <property type="match status" value="1"/>
</dbReference>
<feature type="compositionally biased region" description="Polar residues" evidence="7">
    <location>
        <begin position="305"/>
        <end position="327"/>
    </location>
</feature>